<proteinExistence type="predicted"/>
<sequence>GKHWTPEQVSEITNYIKHLQLRVKDLTQKREEMRKENLSVASEAFPTAKVNCVDSHVYVSINAFKCDVLFSDVLRTLENNGLDIVTAVFSAITDRVFLTICAE</sequence>
<dbReference type="EMBL" id="JAHRHJ020000004">
    <property type="protein sequence ID" value="KAH9317660.1"/>
    <property type="molecule type" value="Genomic_DNA"/>
</dbReference>
<evidence type="ECO:0000256" key="1">
    <source>
        <dbReference type="SAM" id="Coils"/>
    </source>
</evidence>
<evidence type="ECO:0000313" key="3">
    <source>
        <dbReference type="Proteomes" id="UP000824469"/>
    </source>
</evidence>
<dbReference type="AlphaFoldDB" id="A0AA38LDJ6"/>
<feature type="non-terminal residue" evidence="2">
    <location>
        <position position="1"/>
    </location>
</feature>
<name>A0AA38LDJ6_TAXCH</name>
<comment type="caution">
    <text evidence="2">The sequence shown here is derived from an EMBL/GenBank/DDBJ whole genome shotgun (WGS) entry which is preliminary data.</text>
</comment>
<gene>
    <name evidence="2" type="ORF">KI387_019429</name>
</gene>
<reference evidence="2 3" key="1">
    <citation type="journal article" date="2021" name="Nat. Plants">
        <title>The Taxus genome provides insights into paclitaxel biosynthesis.</title>
        <authorList>
            <person name="Xiong X."/>
            <person name="Gou J."/>
            <person name="Liao Q."/>
            <person name="Li Y."/>
            <person name="Zhou Q."/>
            <person name="Bi G."/>
            <person name="Li C."/>
            <person name="Du R."/>
            <person name="Wang X."/>
            <person name="Sun T."/>
            <person name="Guo L."/>
            <person name="Liang H."/>
            <person name="Lu P."/>
            <person name="Wu Y."/>
            <person name="Zhang Z."/>
            <person name="Ro D.K."/>
            <person name="Shang Y."/>
            <person name="Huang S."/>
            <person name="Yan J."/>
        </authorList>
    </citation>
    <scope>NUCLEOTIDE SEQUENCE [LARGE SCALE GENOMIC DNA]</scope>
    <source>
        <strain evidence="2">Ta-2019</strain>
    </source>
</reference>
<accession>A0AA38LDJ6</accession>
<feature type="coiled-coil region" evidence="1">
    <location>
        <begin position="16"/>
        <end position="43"/>
    </location>
</feature>
<keyword evidence="3" id="KW-1185">Reference proteome</keyword>
<feature type="non-terminal residue" evidence="2">
    <location>
        <position position="103"/>
    </location>
</feature>
<evidence type="ECO:0000313" key="2">
    <source>
        <dbReference type="EMBL" id="KAH9317660.1"/>
    </source>
</evidence>
<dbReference type="Proteomes" id="UP000824469">
    <property type="component" value="Unassembled WGS sequence"/>
</dbReference>
<keyword evidence="1" id="KW-0175">Coiled coil</keyword>
<organism evidence="2 3">
    <name type="scientific">Taxus chinensis</name>
    <name type="common">Chinese yew</name>
    <name type="synonym">Taxus wallichiana var. chinensis</name>
    <dbReference type="NCBI Taxonomy" id="29808"/>
    <lineage>
        <taxon>Eukaryota</taxon>
        <taxon>Viridiplantae</taxon>
        <taxon>Streptophyta</taxon>
        <taxon>Embryophyta</taxon>
        <taxon>Tracheophyta</taxon>
        <taxon>Spermatophyta</taxon>
        <taxon>Pinopsida</taxon>
        <taxon>Pinidae</taxon>
        <taxon>Conifers II</taxon>
        <taxon>Cupressales</taxon>
        <taxon>Taxaceae</taxon>
        <taxon>Taxus</taxon>
    </lineage>
</organism>
<protein>
    <submittedName>
        <fullName evidence="2">Uncharacterized protein</fullName>
    </submittedName>
</protein>